<dbReference type="InterPro" id="IPR036736">
    <property type="entry name" value="ACP-like_sf"/>
</dbReference>
<comment type="caution">
    <text evidence="2">The sequence shown here is derived from an EMBL/GenBank/DDBJ whole genome shotgun (WGS) entry which is preliminary data.</text>
</comment>
<feature type="domain" description="Carrier" evidence="1">
    <location>
        <begin position="1"/>
        <end position="76"/>
    </location>
</feature>
<dbReference type="InterPro" id="IPR009081">
    <property type="entry name" value="PP-bd_ACP"/>
</dbReference>
<proteinExistence type="predicted"/>
<dbReference type="STRING" id="1646377.BS640_07195"/>
<dbReference type="RefSeq" id="WP_017492597.1">
    <property type="nucleotide sequence ID" value="NZ_CP049603.1"/>
</dbReference>
<protein>
    <recommendedName>
        <fullName evidence="1">Carrier domain-containing protein</fullName>
    </recommendedName>
</protein>
<keyword evidence="3" id="KW-1185">Reference proteome</keyword>
<dbReference type="AlphaFoldDB" id="A0A1X0WH62"/>
<evidence type="ECO:0000259" key="1">
    <source>
        <dbReference type="PROSITE" id="PS50075"/>
    </source>
</evidence>
<reference evidence="2 3" key="1">
    <citation type="journal article" date="2017" name="Int. J. Syst. Evol. Microbiol.">
        <title>Rouxiella badensis sp. nov. and Rouxiella silvae sp. nov. isolated from peat bog soil in Germany and emendation of the genus description.</title>
        <authorList>
            <person name="Le Fleche-Mateos A."/>
            <person name="Kugler J.H."/>
            <person name="Hansen S.H."/>
            <person name="Syldatk C."/>
            <person name="Hausmann R."/>
            <person name="Lomprez F."/>
            <person name="Vandenbogaert M."/>
            <person name="Manuguerra J.C."/>
            <person name="Grimont P.A."/>
        </authorList>
    </citation>
    <scope>NUCLEOTIDE SEQUENCE [LARGE SCALE GENOMIC DNA]</scope>
    <source>
        <strain evidence="2 3">DSM 100043</strain>
    </source>
</reference>
<evidence type="ECO:0000313" key="2">
    <source>
        <dbReference type="EMBL" id="ORJ26112.1"/>
    </source>
</evidence>
<name>A0A1X0WH62_9GAMM</name>
<evidence type="ECO:0000313" key="3">
    <source>
        <dbReference type="Proteomes" id="UP000192536"/>
    </source>
</evidence>
<gene>
    <name evidence="2" type="ORF">BS640_07195</name>
</gene>
<dbReference type="Pfam" id="PF00550">
    <property type="entry name" value="PP-binding"/>
    <property type="match status" value="1"/>
</dbReference>
<dbReference type="GeneID" id="93565075"/>
<dbReference type="EMBL" id="MRWE01000009">
    <property type="protein sequence ID" value="ORJ26112.1"/>
    <property type="molecule type" value="Genomic_DNA"/>
</dbReference>
<dbReference type="PROSITE" id="PS50075">
    <property type="entry name" value="CARRIER"/>
    <property type="match status" value="1"/>
</dbReference>
<accession>A0A1X0WH62</accession>
<organism evidence="2 3">
    <name type="scientific">Rouxiella badensis</name>
    <dbReference type="NCBI Taxonomy" id="1646377"/>
    <lineage>
        <taxon>Bacteria</taxon>
        <taxon>Pseudomonadati</taxon>
        <taxon>Pseudomonadota</taxon>
        <taxon>Gammaproteobacteria</taxon>
        <taxon>Enterobacterales</taxon>
        <taxon>Yersiniaceae</taxon>
        <taxon>Rouxiella</taxon>
    </lineage>
</organism>
<dbReference type="Gene3D" id="1.10.1200.10">
    <property type="entry name" value="ACP-like"/>
    <property type="match status" value="1"/>
</dbReference>
<dbReference type="SUPFAM" id="SSF47336">
    <property type="entry name" value="ACP-like"/>
    <property type="match status" value="1"/>
</dbReference>
<dbReference type="Proteomes" id="UP000192536">
    <property type="component" value="Unassembled WGS sequence"/>
</dbReference>
<sequence>MNTPSEFLSFINGYMATDATEEELDVPLVNLENWDSINAVRLMSRLEKELNVRLPVADYLQANTLRQLFDLTRRSAA</sequence>